<dbReference type="SMART" id="SM00387">
    <property type="entry name" value="HATPase_c"/>
    <property type="match status" value="1"/>
</dbReference>
<evidence type="ECO:0000259" key="5">
    <source>
        <dbReference type="PROSITE" id="PS50109"/>
    </source>
</evidence>
<dbReference type="InterPro" id="IPR005467">
    <property type="entry name" value="His_kinase_dom"/>
</dbReference>
<dbReference type="CDD" id="cd00082">
    <property type="entry name" value="HisKA"/>
    <property type="match status" value="1"/>
</dbReference>
<dbReference type="SUPFAM" id="SSF55874">
    <property type="entry name" value="ATPase domain of HSP90 chaperone/DNA topoisomerase II/histidine kinase"/>
    <property type="match status" value="1"/>
</dbReference>
<organism evidence="7 8">
    <name type="scientific">Flagellimonas taeanensis</name>
    <dbReference type="NCBI Taxonomy" id="1005926"/>
    <lineage>
        <taxon>Bacteria</taxon>
        <taxon>Pseudomonadati</taxon>
        <taxon>Bacteroidota</taxon>
        <taxon>Flavobacteriia</taxon>
        <taxon>Flavobacteriales</taxon>
        <taxon>Flavobacteriaceae</taxon>
        <taxon>Flagellimonas</taxon>
    </lineage>
</organism>
<dbReference type="PROSITE" id="PS50109">
    <property type="entry name" value="HIS_KIN"/>
    <property type="match status" value="1"/>
</dbReference>
<dbReference type="EMBL" id="FRAT01000004">
    <property type="protein sequence ID" value="SHK72531.1"/>
    <property type="molecule type" value="Genomic_DNA"/>
</dbReference>
<dbReference type="InterPro" id="IPR013783">
    <property type="entry name" value="Ig-like_fold"/>
</dbReference>
<dbReference type="SUPFAM" id="SSF82171">
    <property type="entry name" value="DPP6 N-terminal domain-like"/>
    <property type="match status" value="1"/>
</dbReference>
<feature type="domain" description="Histidine kinase" evidence="5">
    <location>
        <begin position="788"/>
        <end position="1006"/>
    </location>
</feature>
<evidence type="ECO:0000256" key="4">
    <source>
        <dbReference type="SAM" id="Coils"/>
    </source>
</evidence>
<protein>
    <recommendedName>
        <fullName evidence="2">histidine kinase</fullName>
        <ecNumber evidence="2">2.7.13.3</ecNumber>
    </recommendedName>
</protein>
<evidence type="ECO:0000256" key="3">
    <source>
        <dbReference type="ARBA" id="ARBA00022553"/>
    </source>
</evidence>
<evidence type="ECO:0000313" key="9">
    <source>
        <dbReference type="Proteomes" id="UP000198940"/>
    </source>
</evidence>
<dbReference type="Gene3D" id="2.130.10.10">
    <property type="entry name" value="YVTN repeat-like/Quinoprotein amine dehydrogenase"/>
    <property type="match status" value="2"/>
</dbReference>
<dbReference type="AlphaFoldDB" id="A0A1M6UTQ9"/>
<keyword evidence="4" id="KW-0175">Coiled coil</keyword>
<dbReference type="GO" id="GO:0000155">
    <property type="term" value="F:phosphorelay sensor kinase activity"/>
    <property type="evidence" value="ECO:0007669"/>
    <property type="project" value="InterPro"/>
</dbReference>
<evidence type="ECO:0000313" key="7">
    <source>
        <dbReference type="EMBL" id="SHK72531.1"/>
    </source>
</evidence>
<keyword evidence="9" id="KW-1185">Reference proteome</keyword>
<keyword evidence="7" id="KW-0808">Transferase</keyword>
<evidence type="ECO:0000313" key="6">
    <source>
        <dbReference type="EMBL" id="SFC53292.1"/>
    </source>
</evidence>
<dbReference type="Pfam" id="PF02518">
    <property type="entry name" value="HATPase_c"/>
    <property type="match status" value="1"/>
</dbReference>
<proteinExistence type="predicted"/>
<dbReference type="STRING" id="1055723.SAMN05216293_1767"/>
<name>A0A1M6UTQ9_9FLAO</name>
<dbReference type="Gene3D" id="1.10.287.130">
    <property type="match status" value="1"/>
</dbReference>
<dbReference type="Proteomes" id="UP000198940">
    <property type="component" value="Unassembled WGS sequence"/>
</dbReference>
<keyword evidence="3" id="KW-0597">Phosphoprotein</keyword>
<dbReference type="PANTHER" id="PTHR43547:SF2">
    <property type="entry name" value="HYBRID SIGNAL TRANSDUCTION HISTIDINE KINASE C"/>
    <property type="match status" value="1"/>
</dbReference>
<dbReference type="Proteomes" id="UP000184031">
    <property type="component" value="Unassembled WGS sequence"/>
</dbReference>
<sequence>MPQPRIIKLLFLLLFSNFLLGQISYSINWYSDSEGLPQNSIKDIFPDKYRFIWLSTENGLVRYDGQNFKLFNDTNIKGLRSNRMKFFEGNIESDSLFSVNNAGDVLLINNRRATITKDQSRNFQPLFRKFKNYWNTPPPHPIQLLKNNYMRHVLSDRSFYLVGDNSIKKYSRSGTLISTHNYAFTDSTQFFTKDDGLFALDKNGKITRFEENRIVPIHMDLHFDSNALIYANNIANQVFLYSNEKLYHLSFTEKTVSGQIIFEGIDFNTARIYSIYYDQKNETTYLGSLTKGLCIAKKQYFQNIPTHTKTKDDIEYGINKLNDSTLLTATGIEIQNRKLVTQYNKITENSLRYIAQLDSDKNFWISKGRTLSKFYANTSYNDYESVSFNENIRSALIEGSNLWIGTGPEKNGNGQGILFLLDLNNPKITPTPIFQTPQMITSLAKYNDTILFAGTQQGLYRYNQKNNRISRVKGLEKEYIRSMYQSENDLWISTYEDGVFLYRDSKIWSFPLDKNRYLSTTHCIIEDGKGYLWMTTNKGIFQVHKNDLNDYLENNDNPIYYHYYDKGSGFSNNEFNGGGCPCGVQLSNQDIAFPSLDGLVFFNPSRVNPIVPENDVYIDEIIVDGKHQFVDDTLTLENTARVTFQITSPFYGNTYNSQIEIQMDGGIWEPVGASQTLSYTNMAPGKHFIKARKLPGFNSGYHYSGINIYVVPTFWQSNFFKAILILLLASLIYSTIVLRTRYVTKKNILLKKKINEHTLQLQQTVHILREAKEELKNQVSQQKKLVTAITHDIKTPLRFLTLTSKHSFENFENRSPGEFHESAKAMYTSSYQLFHFIENVLDYSFISVDSKKLDSVTFYLSDLIQEKIKFFGNISESRKLQVENRIPHDLSLSYNQQLFSIIIHNLLDNSIKHTYEGKIVFWCQNEENRFILNIEDTGSGMTAEIKAQIYTQKESIANGTYKHEHKQKGFGLTIVMELLMMLDGDISITSEAGKGTLVSISFQTSH</sequence>
<accession>A0A1M6UTQ9</accession>
<dbReference type="EMBL" id="FOKU01000013">
    <property type="protein sequence ID" value="SFC53292.1"/>
    <property type="molecule type" value="Genomic_DNA"/>
</dbReference>
<dbReference type="InterPro" id="IPR003661">
    <property type="entry name" value="HisK_dim/P_dom"/>
</dbReference>
<evidence type="ECO:0000256" key="2">
    <source>
        <dbReference type="ARBA" id="ARBA00012438"/>
    </source>
</evidence>
<dbReference type="InterPro" id="IPR003594">
    <property type="entry name" value="HATPase_dom"/>
</dbReference>
<dbReference type="Gene3D" id="2.60.40.10">
    <property type="entry name" value="Immunoglobulins"/>
    <property type="match status" value="1"/>
</dbReference>
<dbReference type="SMART" id="SM00388">
    <property type="entry name" value="HisKA"/>
    <property type="match status" value="1"/>
</dbReference>
<dbReference type="InterPro" id="IPR036890">
    <property type="entry name" value="HATPase_C_sf"/>
</dbReference>
<comment type="caution">
    <text evidence="7">The sequence shown here is derived from an EMBL/GenBank/DDBJ whole genome shotgun (WGS) entry which is preliminary data.</text>
</comment>
<evidence type="ECO:0000313" key="8">
    <source>
        <dbReference type="Proteomes" id="UP000184031"/>
    </source>
</evidence>
<dbReference type="Gene3D" id="3.30.565.10">
    <property type="entry name" value="Histidine kinase-like ATPase, C-terminal domain"/>
    <property type="match status" value="1"/>
</dbReference>
<feature type="coiled-coil region" evidence="4">
    <location>
        <begin position="754"/>
        <end position="788"/>
    </location>
</feature>
<dbReference type="InterPro" id="IPR015943">
    <property type="entry name" value="WD40/YVTN_repeat-like_dom_sf"/>
</dbReference>
<comment type="catalytic activity">
    <reaction evidence="1">
        <text>ATP + protein L-histidine = ADP + protein N-phospho-L-histidine.</text>
        <dbReference type="EC" id="2.7.13.3"/>
    </reaction>
</comment>
<gene>
    <name evidence="6" type="ORF">SAMN04487891_1132</name>
    <name evidence="7" type="ORF">SAMN05216293_1767</name>
</gene>
<dbReference type="SUPFAM" id="SSF47384">
    <property type="entry name" value="Homodimeric domain of signal transducing histidine kinase"/>
    <property type="match status" value="1"/>
</dbReference>
<evidence type="ECO:0000256" key="1">
    <source>
        <dbReference type="ARBA" id="ARBA00000085"/>
    </source>
</evidence>
<reference evidence="7 8" key="1">
    <citation type="submission" date="2016-11" db="EMBL/GenBank/DDBJ databases">
        <authorList>
            <person name="Varghese N."/>
            <person name="Submissions S."/>
        </authorList>
    </citation>
    <scope>NUCLEOTIDE SEQUENCE [LARGE SCALE GENOMIC DNA]</scope>
    <source>
        <strain evidence="7 8">CGMCC 1.12174</strain>
        <strain evidence="6 9">DSM 26351</strain>
    </source>
</reference>
<dbReference type="InterPro" id="IPR036097">
    <property type="entry name" value="HisK_dim/P_sf"/>
</dbReference>
<dbReference type="EC" id="2.7.13.3" evidence="2"/>
<dbReference type="PANTHER" id="PTHR43547">
    <property type="entry name" value="TWO-COMPONENT HISTIDINE KINASE"/>
    <property type="match status" value="1"/>
</dbReference>
<keyword evidence="7" id="KW-0418">Kinase</keyword>